<evidence type="ECO:0000256" key="3">
    <source>
        <dbReference type="ARBA" id="ARBA00022722"/>
    </source>
</evidence>
<keyword evidence="7 9" id="KW-0460">Magnesium</keyword>
<evidence type="ECO:0000256" key="6">
    <source>
        <dbReference type="ARBA" id="ARBA00022801"/>
    </source>
</evidence>
<dbReference type="CDD" id="cd09725">
    <property type="entry name" value="Cas2_I_II_III"/>
    <property type="match status" value="1"/>
</dbReference>
<evidence type="ECO:0000256" key="4">
    <source>
        <dbReference type="ARBA" id="ARBA00022723"/>
    </source>
</evidence>
<gene>
    <name evidence="9" type="primary">cas2</name>
    <name evidence="10" type="ORF">AOC03_01045</name>
</gene>
<name>A0A0M4SVV1_9GAMM</name>
<dbReference type="STRING" id="45610.AOC03_01045"/>
<proteinExistence type="inferred from homology"/>
<reference evidence="10 11" key="1">
    <citation type="submission" date="2015-09" db="EMBL/GenBank/DDBJ databases">
        <title>Complete genome of Psychrobacter urativorans R10.10B.</title>
        <authorList>
            <person name="See-Too W.S."/>
            <person name="Chan K.G."/>
        </authorList>
    </citation>
    <scope>NUCLEOTIDE SEQUENCE [LARGE SCALE GENOMIC DNA]</scope>
    <source>
        <strain evidence="10 11">R10.10B</strain>
    </source>
</reference>
<dbReference type="PANTHER" id="PTHR34405">
    <property type="entry name" value="CRISPR-ASSOCIATED ENDORIBONUCLEASE CAS2"/>
    <property type="match status" value="1"/>
</dbReference>
<keyword evidence="6 9" id="KW-0378">Hydrolase</keyword>
<dbReference type="InterPro" id="IPR021127">
    <property type="entry name" value="CRISPR_associated_Cas2"/>
</dbReference>
<keyword evidence="8 9" id="KW-0051">Antiviral defense</keyword>
<dbReference type="KEGG" id="pur:AOC03_01045"/>
<dbReference type="SUPFAM" id="SSF143430">
    <property type="entry name" value="TTP0101/SSO1404-like"/>
    <property type="match status" value="1"/>
</dbReference>
<evidence type="ECO:0000256" key="5">
    <source>
        <dbReference type="ARBA" id="ARBA00022759"/>
    </source>
</evidence>
<comment type="function">
    <text evidence="9">CRISPR (clustered regularly interspaced short palindromic repeat), is an adaptive immune system that provides protection against mobile genetic elements (viruses, transposable elements and conjugative plasmids). CRISPR clusters contain sequences complementary to antecedent mobile elements and target invading nucleic acids. CRISPR clusters are transcribed and processed into CRISPR RNA (crRNA). Functions as a ssRNA-specific endoribonuclease. Involved in the integration of spacer DNA into the CRISPR cassette.</text>
</comment>
<evidence type="ECO:0000313" key="11">
    <source>
        <dbReference type="Proteomes" id="UP000059847"/>
    </source>
</evidence>
<dbReference type="InterPro" id="IPR019199">
    <property type="entry name" value="Virulence_VapD/CRISPR_Cas2"/>
</dbReference>
<dbReference type="HAMAP" id="MF_01471">
    <property type="entry name" value="Cas2"/>
    <property type="match status" value="1"/>
</dbReference>
<dbReference type="AlphaFoldDB" id="A0A0M4SVV1"/>
<dbReference type="RefSeq" id="WP_062533206.1">
    <property type="nucleotide sequence ID" value="NZ_CP012678.1"/>
</dbReference>
<dbReference type="PANTHER" id="PTHR34405:SF3">
    <property type="entry name" value="CRISPR-ASSOCIATED ENDORIBONUCLEASE CAS2 3"/>
    <property type="match status" value="1"/>
</dbReference>
<feature type="binding site" evidence="9">
    <location>
        <position position="11"/>
    </location>
    <ligand>
        <name>Mg(2+)</name>
        <dbReference type="ChEBI" id="CHEBI:18420"/>
        <note>catalytic</note>
    </ligand>
</feature>
<evidence type="ECO:0000256" key="9">
    <source>
        <dbReference type="HAMAP-Rule" id="MF_01471"/>
    </source>
</evidence>
<keyword evidence="3 9" id="KW-0540">Nuclease</keyword>
<keyword evidence="5 9" id="KW-0255">Endonuclease</keyword>
<evidence type="ECO:0000256" key="1">
    <source>
        <dbReference type="ARBA" id="ARBA00001946"/>
    </source>
</evidence>
<comment type="cofactor">
    <cofactor evidence="1 9">
        <name>Mg(2+)</name>
        <dbReference type="ChEBI" id="CHEBI:18420"/>
    </cofactor>
</comment>
<dbReference type="GO" id="GO:0016787">
    <property type="term" value="F:hydrolase activity"/>
    <property type="evidence" value="ECO:0007669"/>
    <property type="project" value="UniProtKB-KW"/>
</dbReference>
<dbReference type="Pfam" id="PF09827">
    <property type="entry name" value="CRISPR_Cas2"/>
    <property type="match status" value="1"/>
</dbReference>
<keyword evidence="4 9" id="KW-0479">Metal-binding</keyword>
<evidence type="ECO:0000256" key="8">
    <source>
        <dbReference type="ARBA" id="ARBA00023118"/>
    </source>
</evidence>
<comment type="similarity">
    <text evidence="2 9">Belongs to the CRISPR-associated endoribonuclease Cas2 protein family.</text>
</comment>
<organism evidence="10 11">
    <name type="scientific">Psychrobacter urativorans</name>
    <dbReference type="NCBI Taxonomy" id="45610"/>
    <lineage>
        <taxon>Bacteria</taxon>
        <taxon>Pseudomonadati</taxon>
        <taxon>Pseudomonadota</taxon>
        <taxon>Gammaproteobacteria</taxon>
        <taxon>Moraxellales</taxon>
        <taxon>Moraxellaceae</taxon>
        <taxon>Psychrobacter</taxon>
    </lineage>
</organism>
<dbReference type="GO" id="GO:0046872">
    <property type="term" value="F:metal ion binding"/>
    <property type="evidence" value="ECO:0007669"/>
    <property type="project" value="UniProtKB-UniRule"/>
</dbReference>
<dbReference type="GO" id="GO:0051607">
    <property type="term" value="P:defense response to virus"/>
    <property type="evidence" value="ECO:0007669"/>
    <property type="project" value="UniProtKB-UniRule"/>
</dbReference>
<evidence type="ECO:0000256" key="2">
    <source>
        <dbReference type="ARBA" id="ARBA00009959"/>
    </source>
</evidence>
<accession>A0A0M4SVV1</accession>
<dbReference type="Gene3D" id="3.30.70.240">
    <property type="match status" value="1"/>
</dbReference>
<dbReference type="GO" id="GO:0004521">
    <property type="term" value="F:RNA endonuclease activity"/>
    <property type="evidence" value="ECO:0007669"/>
    <property type="project" value="InterPro"/>
</dbReference>
<comment type="subunit">
    <text evidence="9">Homodimer, forms a heterotetramer with a Cas1 homodimer.</text>
</comment>
<dbReference type="EMBL" id="CP012678">
    <property type="protein sequence ID" value="ALF58810.1"/>
    <property type="molecule type" value="Genomic_DNA"/>
</dbReference>
<dbReference type="Proteomes" id="UP000059847">
    <property type="component" value="Chromosome"/>
</dbReference>
<sequence>MSKICFIIAYDISNNKRLQRLQRTVSSHFFQLQYSIYYGTMTRQRMDAFIITMQQIIHPTDDDLRIYEVEPLEQAFVIGKHNDDIMMFSERGQLKL</sequence>
<evidence type="ECO:0000256" key="7">
    <source>
        <dbReference type="ARBA" id="ARBA00022842"/>
    </source>
</evidence>
<protein>
    <recommendedName>
        <fullName evidence="9">CRISPR-associated endoribonuclease Cas2</fullName>
        <ecNumber evidence="9">3.1.-.-</ecNumber>
    </recommendedName>
</protein>
<dbReference type="EC" id="3.1.-.-" evidence="9"/>
<evidence type="ECO:0000313" key="10">
    <source>
        <dbReference type="EMBL" id="ALF58810.1"/>
    </source>
</evidence>
<dbReference type="NCBIfam" id="TIGR01573">
    <property type="entry name" value="cas2"/>
    <property type="match status" value="1"/>
</dbReference>
<dbReference type="GO" id="GO:0043571">
    <property type="term" value="P:maintenance of CRISPR repeat elements"/>
    <property type="evidence" value="ECO:0007669"/>
    <property type="project" value="UniProtKB-UniRule"/>
</dbReference>
<keyword evidence="11" id="KW-1185">Reference proteome</keyword>
<dbReference type="OrthoDB" id="9798176at2"/>